<dbReference type="GO" id="GO:0006396">
    <property type="term" value="P:RNA processing"/>
    <property type="evidence" value="ECO:0007669"/>
    <property type="project" value="InterPro"/>
</dbReference>
<dbReference type="InterPro" id="IPR036388">
    <property type="entry name" value="WH-like_DNA-bd_sf"/>
</dbReference>
<name>A0A1X2G3N4_9FUNG</name>
<evidence type="ECO:0000259" key="6">
    <source>
        <dbReference type="PROSITE" id="PS50961"/>
    </source>
</evidence>
<dbReference type="SMART" id="SM00360">
    <property type="entry name" value="RRM"/>
    <property type="match status" value="1"/>
</dbReference>
<dbReference type="OrthoDB" id="439993at2759"/>
<comment type="subcellular location">
    <subcellularLocation>
        <location evidence="1">Nucleus</location>
    </subcellularLocation>
</comment>
<dbReference type="Pfam" id="PF05383">
    <property type="entry name" value="La"/>
    <property type="match status" value="1"/>
</dbReference>
<dbReference type="PRINTS" id="PR00302">
    <property type="entry name" value="LUPUSLA"/>
</dbReference>
<dbReference type="PROSITE" id="PS50961">
    <property type="entry name" value="HTH_LA"/>
    <property type="match status" value="1"/>
</dbReference>
<dbReference type="Gene3D" id="1.10.10.10">
    <property type="entry name" value="Winged helix-like DNA-binding domain superfamily/Winged helix DNA-binding domain"/>
    <property type="match status" value="1"/>
</dbReference>
<dbReference type="InterPro" id="IPR012677">
    <property type="entry name" value="Nucleotide-bd_a/b_plait_sf"/>
</dbReference>
<evidence type="ECO:0000256" key="1">
    <source>
        <dbReference type="ARBA" id="ARBA00004123"/>
    </source>
</evidence>
<dbReference type="Proteomes" id="UP000242146">
    <property type="component" value="Unassembled WGS sequence"/>
</dbReference>
<dbReference type="AlphaFoldDB" id="A0A1X2G3N4"/>
<keyword evidence="3" id="KW-0539">Nucleus</keyword>
<evidence type="ECO:0000313" key="8">
    <source>
        <dbReference type="Proteomes" id="UP000242146"/>
    </source>
</evidence>
<dbReference type="InterPro" id="IPR036390">
    <property type="entry name" value="WH_DNA-bd_sf"/>
</dbReference>
<dbReference type="SUPFAM" id="SSF54928">
    <property type="entry name" value="RNA-binding domain, RBD"/>
    <property type="match status" value="1"/>
</dbReference>
<proteinExistence type="predicted"/>
<feature type="domain" description="RRM" evidence="5">
    <location>
        <begin position="93"/>
        <end position="180"/>
    </location>
</feature>
<dbReference type="PANTHER" id="PTHR22792:SF140">
    <property type="entry name" value="ACHILLES, ISOFORM A"/>
    <property type="match status" value="1"/>
</dbReference>
<gene>
    <name evidence="7" type="ORF">DM01DRAFT_1340566</name>
</gene>
<dbReference type="GO" id="GO:1990904">
    <property type="term" value="C:ribonucleoprotein complex"/>
    <property type="evidence" value="ECO:0007669"/>
    <property type="project" value="InterPro"/>
</dbReference>
<dbReference type="CDD" id="cd12291">
    <property type="entry name" value="RRM1_La"/>
    <property type="match status" value="1"/>
</dbReference>
<dbReference type="SMART" id="SM00715">
    <property type="entry name" value="LA"/>
    <property type="match status" value="1"/>
</dbReference>
<dbReference type="InterPro" id="IPR045180">
    <property type="entry name" value="La_dom_prot"/>
</dbReference>
<dbReference type="SUPFAM" id="SSF46785">
    <property type="entry name" value="Winged helix' DNA-binding domain"/>
    <property type="match status" value="1"/>
</dbReference>
<dbReference type="InterPro" id="IPR000504">
    <property type="entry name" value="RRM_dom"/>
</dbReference>
<evidence type="ECO:0000259" key="5">
    <source>
        <dbReference type="PROSITE" id="PS50102"/>
    </source>
</evidence>
<dbReference type="EMBL" id="MCGT01000051">
    <property type="protein sequence ID" value="ORX44006.1"/>
    <property type="molecule type" value="Genomic_DNA"/>
</dbReference>
<evidence type="ECO:0000256" key="2">
    <source>
        <dbReference type="ARBA" id="ARBA00022884"/>
    </source>
</evidence>
<dbReference type="PANTHER" id="PTHR22792">
    <property type="entry name" value="LUPUS LA PROTEIN-RELATED"/>
    <property type="match status" value="1"/>
</dbReference>
<dbReference type="InterPro" id="IPR006630">
    <property type="entry name" value="La_HTH"/>
</dbReference>
<dbReference type="InterPro" id="IPR035979">
    <property type="entry name" value="RBD_domain_sf"/>
</dbReference>
<keyword evidence="8" id="KW-1185">Reference proteome</keyword>
<protein>
    <submittedName>
        <fullName evidence="7">La-domain-containing protein</fullName>
    </submittedName>
</protein>
<dbReference type="Gene3D" id="3.30.70.330">
    <property type="match status" value="1"/>
</dbReference>
<reference evidence="7 8" key="1">
    <citation type="submission" date="2016-07" db="EMBL/GenBank/DDBJ databases">
        <title>Pervasive Adenine N6-methylation of Active Genes in Fungi.</title>
        <authorList>
            <consortium name="DOE Joint Genome Institute"/>
            <person name="Mondo S.J."/>
            <person name="Dannebaum R.O."/>
            <person name="Kuo R.C."/>
            <person name="Labutti K."/>
            <person name="Haridas S."/>
            <person name="Kuo A."/>
            <person name="Salamov A."/>
            <person name="Ahrendt S.R."/>
            <person name="Lipzen A."/>
            <person name="Sullivan W."/>
            <person name="Andreopoulos W.B."/>
            <person name="Clum A."/>
            <person name="Lindquist E."/>
            <person name="Daum C."/>
            <person name="Ramamoorthy G.K."/>
            <person name="Gryganskyi A."/>
            <person name="Culley D."/>
            <person name="Magnuson J.K."/>
            <person name="James T.Y."/>
            <person name="O'Malley M.A."/>
            <person name="Stajich J.E."/>
            <person name="Spatafora J.W."/>
            <person name="Visel A."/>
            <person name="Grigoriev I.V."/>
        </authorList>
    </citation>
    <scope>NUCLEOTIDE SEQUENCE [LARGE SCALE GENOMIC DNA]</scope>
    <source>
        <strain evidence="7 8">NRRL 3301</strain>
    </source>
</reference>
<dbReference type="GO" id="GO:0003729">
    <property type="term" value="F:mRNA binding"/>
    <property type="evidence" value="ECO:0007669"/>
    <property type="project" value="TreeGrafter"/>
</dbReference>
<organism evidence="7 8">
    <name type="scientific">Hesseltinella vesiculosa</name>
    <dbReference type="NCBI Taxonomy" id="101127"/>
    <lineage>
        <taxon>Eukaryota</taxon>
        <taxon>Fungi</taxon>
        <taxon>Fungi incertae sedis</taxon>
        <taxon>Mucoromycota</taxon>
        <taxon>Mucoromycotina</taxon>
        <taxon>Mucoromycetes</taxon>
        <taxon>Mucorales</taxon>
        <taxon>Cunninghamellaceae</taxon>
        <taxon>Hesseltinella</taxon>
    </lineage>
</organism>
<sequence>MSDLNAKIRKQFEFYFSDANLPFDRYLWNLSKENDGWIPVSSIASFKKMQTLTKDLDVVVAALKEGPLEFIEINDEKNVRRKEPVKDYDHNAQTVYAKSFNPDRKKLDAGEVLKLQDDIQEFFEKHGKVLAVRMRRFSGGPLKGKFKGSVYVEFSSPEEAEKVAAMTLEYNGSTLQLMTK</sequence>
<dbReference type="GO" id="GO:0005634">
    <property type="term" value="C:nucleus"/>
    <property type="evidence" value="ECO:0007669"/>
    <property type="project" value="UniProtKB-SubCell"/>
</dbReference>
<dbReference type="Pfam" id="PF00076">
    <property type="entry name" value="RRM_1"/>
    <property type="match status" value="1"/>
</dbReference>
<dbReference type="PROSITE" id="PS50102">
    <property type="entry name" value="RRM"/>
    <property type="match status" value="1"/>
</dbReference>
<comment type="caution">
    <text evidence="7">The sequence shown here is derived from an EMBL/GenBank/DDBJ whole genome shotgun (WGS) entry which is preliminary data.</text>
</comment>
<evidence type="ECO:0000313" key="7">
    <source>
        <dbReference type="EMBL" id="ORX44006.1"/>
    </source>
</evidence>
<evidence type="ECO:0000256" key="3">
    <source>
        <dbReference type="ARBA" id="ARBA00023242"/>
    </source>
</evidence>
<dbReference type="InterPro" id="IPR002344">
    <property type="entry name" value="Lupus_La"/>
</dbReference>
<accession>A0A1X2G3N4</accession>
<dbReference type="STRING" id="101127.A0A1X2G3N4"/>
<keyword evidence="2 4" id="KW-0694">RNA-binding</keyword>
<evidence type="ECO:0000256" key="4">
    <source>
        <dbReference type="PROSITE-ProRule" id="PRU00332"/>
    </source>
</evidence>
<feature type="domain" description="HTH La-type RNA-binding" evidence="6">
    <location>
        <begin position="1"/>
        <end position="90"/>
    </location>
</feature>